<accession>A0A4V2V8L2</accession>
<evidence type="ECO:0000256" key="1">
    <source>
        <dbReference type="SAM" id="Phobius"/>
    </source>
</evidence>
<name>A0A4V2V8L2_RHISU</name>
<evidence type="ECO:0000313" key="3">
    <source>
        <dbReference type="Proteomes" id="UP000294576"/>
    </source>
</evidence>
<keyword evidence="1" id="KW-0472">Membrane</keyword>
<protein>
    <submittedName>
        <fullName evidence="2">Short-subunit dehydrogenase</fullName>
    </submittedName>
</protein>
<dbReference type="Proteomes" id="UP000294576">
    <property type="component" value="Unassembled WGS sequence"/>
</dbReference>
<organism evidence="2 3">
    <name type="scientific">Rhizobium sullae</name>
    <name type="common">Rhizobium hedysari</name>
    <dbReference type="NCBI Taxonomy" id="50338"/>
    <lineage>
        <taxon>Bacteria</taxon>
        <taxon>Pseudomonadati</taxon>
        <taxon>Pseudomonadota</taxon>
        <taxon>Alphaproteobacteria</taxon>
        <taxon>Hyphomicrobiales</taxon>
        <taxon>Rhizobiaceae</taxon>
        <taxon>Rhizobium/Agrobacterium group</taxon>
        <taxon>Rhizobium</taxon>
    </lineage>
</organism>
<comment type="caution">
    <text evidence="2">The sequence shown here is derived from an EMBL/GenBank/DDBJ whole genome shotgun (WGS) entry which is preliminary data.</text>
</comment>
<dbReference type="EMBL" id="SMBH01000011">
    <property type="protein sequence ID" value="TCU13675.1"/>
    <property type="molecule type" value="Genomic_DNA"/>
</dbReference>
<feature type="transmembrane region" description="Helical" evidence="1">
    <location>
        <begin position="20"/>
        <end position="39"/>
    </location>
</feature>
<gene>
    <name evidence="2" type="ORF">EV132_111108</name>
</gene>
<dbReference type="InterPro" id="IPR036291">
    <property type="entry name" value="NAD(P)-bd_dom_sf"/>
</dbReference>
<keyword evidence="1" id="KW-0812">Transmembrane</keyword>
<dbReference type="InterPro" id="IPR002347">
    <property type="entry name" value="SDR_fam"/>
</dbReference>
<dbReference type="PANTHER" id="PTHR43431:SF7">
    <property type="entry name" value="OXIDOREDUCTASE, SHORT CHAIN DEHYDROGENASE_REDUCTASE FAMILY (AFU_ORTHOLOGUE AFUA_5G14000)"/>
    <property type="match status" value="1"/>
</dbReference>
<dbReference type="SUPFAM" id="SSF51735">
    <property type="entry name" value="NAD(P)-binding Rossmann-fold domains"/>
    <property type="match status" value="1"/>
</dbReference>
<proteinExistence type="predicted"/>
<evidence type="ECO:0000313" key="2">
    <source>
        <dbReference type="EMBL" id="TCU13675.1"/>
    </source>
</evidence>
<dbReference type="Gene3D" id="3.40.50.720">
    <property type="entry name" value="NAD(P)-binding Rossmann-like Domain"/>
    <property type="match status" value="1"/>
</dbReference>
<reference evidence="2 3" key="1">
    <citation type="submission" date="2019-03" db="EMBL/GenBank/DDBJ databases">
        <title>Genomic Encyclopedia of Type Strains, Phase IV (KMG-V): Genome sequencing to study the core and pangenomes of soil and plant-associated prokaryotes.</title>
        <authorList>
            <person name="Whitman W."/>
        </authorList>
    </citation>
    <scope>NUCLEOTIDE SEQUENCE [LARGE SCALE GENOMIC DNA]</scope>
    <source>
        <strain evidence="2 3">Hc14</strain>
    </source>
</reference>
<sequence>MNCDDAVRVSFGPLQPLDDLGMGFVFVLCYTAFPIPLGYGNQGILPIPRSRYISLLTFGGPALSDIPYRSALIIGAGPGISASLTKRLAVGGVSVAIAARNVDKLASLVDETGAVPLQVDASDASQVGRVFMEAEKRVGTPEIVVYNASGRVRGAITELDPSEVERAVAVSALGAFYCVQQAARRMLPNKKGAIILTGATAGVKGFALSSPFAMGKFALRGLAQSAARELAPQGIHVAHVVIDGGVRSNMRPDPDDRPDSTLDPDAIAQVYVDLLRQHRSAWSWEIEVRPWVETF</sequence>
<dbReference type="Pfam" id="PF00106">
    <property type="entry name" value="adh_short"/>
    <property type="match status" value="1"/>
</dbReference>
<dbReference type="PRINTS" id="PR00081">
    <property type="entry name" value="GDHRDH"/>
</dbReference>
<keyword evidence="1" id="KW-1133">Transmembrane helix</keyword>
<dbReference type="AlphaFoldDB" id="A0A4V2V8L2"/>
<dbReference type="PANTHER" id="PTHR43431">
    <property type="entry name" value="OXIDOREDUCTASE, SHORT CHAIN DEHYDROGENASE/REDUCTASE FAMILY (AFU_ORTHOLOGUE AFUA_5G14000)"/>
    <property type="match status" value="1"/>
</dbReference>